<evidence type="ECO:0000313" key="1">
    <source>
        <dbReference type="EMBL" id="KAF3453856.1"/>
    </source>
</evidence>
<keyword evidence="2" id="KW-1185">Reference proteome</keyword>
<name>A0A8K0HJA9_9ROSA</name>
<dbReference type="AlphaFoldDB" id="A0A8K0HJA9"/>
<organism evidence="1 2">
    <name type="scientific">Rhamnella rubrinervis</name>
    <dbReference type="NCBI Taxonomy" id="2594499"/>
    <lineage>
        <taxon>Eukaryota</taxon>
        <taxon>Viridiplantae</taxon>
        <taxon>Streptophyta</taxon>
        <taxon>Embryophyta</taxon>
        <taxon>Tracheophyta</taxon>
        <taxon>Spermatophyta</taxon>
        <taxon>Magnoliopsida</taxon>
        <taxon>eudicotyledons</taxon>
        <taxon>Gunneridae</taxon>
        <taxon>Pentapetalae</taxon>
        <taxon>rosids</taxon>
        <taxon>fabids</taxon>
        <taxon>Rosales</taxon>
        <taxon>Rhamnaceae</taxon>
        <taxon>rhamnoid group</taxon>
        <taxon>Rhamneae</taxon>
        <taxon>Rhamnella</taxon>
    </lineage>
</organism>
<reference evidence="1" key="1">
    <citation type="submission" date="2020-03" db="EMBL/GenBank/DDBJ databases">
        <title>A high-quality chromosome-level genome assembly of a woody plant with both climbing and erect habits, Rhamnella rubrinervis.</title>
        <authorList>
            <person name="Lu Z."/>
            <person name="Yang Y."/>
            <person name="Zhu X."/>
            <person name="Sun Y."/>
        </authorList>
    </citation>
    <scope>NUCLEOTIDE SEQUENCE</scope>
    <source>
        <strain evidence="1">BYM</strain>
        <tissue evidence="1">Leaf</tissue>
    </source>
</reference>
<dbReference type="Proteomes" id="UP000796880">
    <property type="component" value="Unassembled WGS sequence"/>
</dbReference>
<proteinExistence type="predicted"/>
<sequence>MRSEVHSCIEFAKCQSGPDRNYKNLLEKVFTYFSHETLFGEENSTQATMTMEGMKKKLGEIKKREQEKRRGMMDQKALITRKANIPTFQTPEVYSSCISISVPPDLSYFIRCSMKILSFAIIDEVIMAQLCSEVTDLRWGVMDQKVTISKLKKKTRHMNTKGKLKEDSIQKLQDSLSSQIEYKYPDLDLSWVYKVDKARLMHEILLWEVLVPQRVTIE</sequence>
<protein>
    <submittedName>
        <fullName evidence="1">Uncharacterized protein</fullName>
    </submittedName>
</protein>
<gene>
    <name evidence="1" type="ORF">FNV43_RR04297</name>
</gene>
<dbReference type="EMBL" id="VOIH02000002">
    <property type="protein sequence ID" value="KAF3453856.1"/>
    <property type="molecule type" value="Genomic_DNA"/>
</dbReference>
<accession>A0A8K0HJA9</accession>
<comment type="caution">
    <text evidence="1">The sequence shown here is derived from an EMBL/GenBank/DDBJ whole genome shotgun (WGS) entry which is preliminary data.</text>
</comment>
<evidence type="ECO:0000313" key="2">
    <source>
        <dbReference type="Proteomes" id="UP000796880"/>
    </source>
</evidence>